<feature type="region of interest" description="Disordered" evidence="3">
    <location>
        <begin position="961"/>
        <end position="1010"/>
    </location>
</feature>
<feature type="region of interest" description="Disordered" evidence="3">
    <location>
        <begin position="485"/>
        <end position="531"/>
    </location>
</feature>
<feature type="region of interest" description="Disordered" evidence="3">
    <location>
        <begin position="1035"/>
        <end position="1069"/>
    </location>
</feature>
<feature type="region of interest" description="Disordered" evidence="3">
    <location>
        <begin position="408"/>
        <end position="472"/>
    </location>
</feature>
<dbReference type="InParanoid" id="A0A6P5IGC3"/>
<organism evidence="8 9">
    <name type="scientific">Phascolarctos cinereus</name>
    <name type="common">Koala</name>
    <dbReference type="NCBI Taxonomy" id="38626"/>
    <lineage>
        <taxon>Eukaryota</taxon>
        <taxon>Metazoa</taxon>
        <taxon>Chordata</taxon>
        <taxon>Craniata</taxon>
        <taxon>Vertebrata</taxon>
        <taxon>Euteleostomi</taxon>
        <taxon>Mammalia</taxon>
        <taxon>Metatheria</taxon>
        <taxon>Diprotodontia</taxon>
        <taxon>Phascolarctidae</taxon>
        <taxon>Phascolarctos</taxon>
    </lineage>
</organism>
<dbReference type="FunFam" id="2.30.29.30:FF:000092">
    <property type="entry name" value="Connector enhancer of kinase suppressor of Ras 2"/>
    <property type="match status" value="1"/>
</dbReference>
<evidence type="ECO:0000259" key="7">
    <source>
        <dbReference type="PROSITE" id="PS51290"/>
    </source>
</evidence>
<comment type="similarity">
    <text evidence="1">Belongs to the CNKSR family.</text>
</comment>
<dbReference type="Pfam" id="PF00169">
    <property type="entry name" value="PH"/>
    <property type="match status" value="1"/>
</dbReference>
<dbReference type="GO" id="GO:0016020">
    <property type="term" value="C:membrane"/>
    <property type="evidence" value="ECO:0007669"/>
    <property type="project" value="InterPro"/>
</dbReference>
<dbReference type="KEGG" id="pcw:110193009"/>
<dbReference type="InterPro" id="IPR049628">
    <property type="entry name" value="CNK1-3_SAM"/>
</dbReference>
<name>A0A6P5IGC3_PHACI</name>
<feature type="region of interest" description="Disordered" evidence="3">
    <location>
        <begin position="346"/>
        <end position="395"/>
    </location>
</feature>
<dbReference type="CDD" id="cd09511">
    <property type="entry name" value="SAM_CNK1_2_3-suppressor"/>
    <property type="match status" value="1"/>
</dbReference>
<dbReference type="PROSITE" id="PS50003">
    <property type="entry name" value="PH_DOMAIN"/>
    <property type="match status" value="1"/>
</dbReference>
<feature type="region of interest" description="Disordered" evidence="3">
    <location>
        <begin position="752"/>
        <end position="778"/>
    </location>
</feature>
<feature type="domain" description="PH" evidence="4">
    <location>
        <begin position="611"/>
        <end position="710"/>
    </location>
</feature>
<dbReference type="GO" id="GO:0009966">
    <property type="term" value="P:regulation of signal transduction"/>
    <property type="evidence" value="ECO:0007669"/>
    <property type="project" value="InterPro"/>
</dbReference>
<dbReference type="PANTHER" id="PTHR12844">
    <property type="entry name" value="CONNECTOR ENCHANCER OF KINASE SUPPRESSOR OF RAS"/>
    <property type="match status" value="1"/>
</dbReference>
<evidence type="ECO:0000259" key="4">
    <source>
        <dbReference type="PROSITE" id="PS50003"/>
    </source>
</evidence>
<dbReference type="SMART" id="SM00233">
    <property type="entry name" value="PH"/>
    <property type="match status" value="1"/>
</dbReference>
<proteinExistence type="inferred from homology"/>
<dbReference type="PROSITE" id="PS50106">
    <property type="entry name" value="PDZ"/>
    <property type="match status" value="1"/>
</dbReference>
<dbReference type="CDD" id="cd01260">
    <property type="entry name" value="PH_CNK_mammalian-like"/>
    <property type="match status" value="1"/>
</dbReference>
<feature type="compositionally biased region" description="Low complexity" evidence="3">
    <location>
        <begin position="1036"/>
        <end position="1045"/>
    </location>
</feature>
<evidence type="ECO:0000259" key="5">
    <source>
        <dbReference type="PROSITE" id="PS50105"/>
    </source>
</evidence>
<dbReference type="InterPro" id="IPR017874">
    <property type="entry name" value="CRIC_domain"/>
</dbReference>
<dbReference type="AlphaFoldDB" id="A0A6P5IGC3"/>
<protein>
    <submittedName>
        <fullName evidence="9">Connector enhancer of kinase suppressor of ras 2-like</fullName>
    </submittedName>
</protein>
<dbReference type="RefSeq" id="XP_020820183.1">
    <property type="nucleotide sequence ID" value="XM_020964524.1"/>
</dbReference>
<dbReference type="SUPFAM" id="SSF50729">
    <property type="entry name" value="PH domain-like"/>
    <property type="match status" value="1"/>
</dbReference>
<dbReference type="Gene3D" id="1.10.150.50">
    <property type="entry name" value="Transcription Factor, Ets-1"/>
    <property type="match status" value="1"/>
</dbReference>
<evidence type="ECO:0000256" key="1">
    <source>
        <dbReference type="ARBA" id="ARBA00009498"/>
    </source>
</evidence>
<evidence type="ECO:0000313" key="8">
    <source>
        <dbReference type="Proteomes" id="UP000515140"/>
    </source>
</evidence>
<dbReference type="Proteomes" id="UP000515140">
    <property type="component" value="Unplaced"/>
</dbReference>
<dbReference type="SUPFAM" id="SSF50156">
    <property type="entry name" value="PDZ domain-like"/>
    <property type="match status" value="1"/>
</dbReference>
<dbReference type="Gene3D" id="2.30.29.30">
    <property type="entry name" value="Pleckstrin-homology domain (PH domain)/Phosphotyrosine-binding domain (PTB)"/>
    <property type="match status" value="1"/>
</dbReference>
<feature type="region of interest" description="Disordered" evidence="3">
    <location>
        <begin position="801"/>
        <end position="843"/>
    </location>
</feature>
<dbReference type="PANTHER" id="PTHR12844:SF12">
    <property type="entry name" value="CONNECTOR ENHANCER OF KINASE SUPPRESSOR OF RAS 2"/>
    <property type="match status" value="1"/>
</dbReference>
<gene>
    <name evidence="9" type="primary">LOC110193009</name>
</gene>
<sequence>MALLIEPISKWLPKQVADWLKGLDDCVQQYIDNFEGENINGEQLLRITNQELEDLGVIIPDHQERILEAVDLLSILNHELETENLRSLAHKLNVAAKSLQGFLAGRRRSGLTGLRIYRQLPSNCLTAVVDLIGVAKKLLAWLDRLPFVTVTEYGVLKNKIVQLCLQLTSIVQQDPKAKTMDLWDKDLSEQADADSSKCEEEVKILHVCKSLTGICEAIISLSSDTLSPHSGHLEVVYINNTATNGANVDQCKQIDPGDEVIQVNDQTVVGWQLKNLVSIMKEDPRGARVTLKKHPQNITGNSSSIVKNVRWEPHPLEGLGATGVSRPTESVSTMTMDQHTQVEEERFFHSPLPGQHRPRDDIPRISYEDFSEPSAGRSAAGKPMRRDPGHSGLFVEPGTLKYYTLVVEGESHPTSSGHRRGRSTSVGRKERPSPQGEPRPVSMPPEYGWVRDSREHGMHRRSGRAPESEGSMMQYLGDDRMLAYRDESSKRKEKKDSSRKSKKKSKHLSSSNYPIYPPMLSSAAGPRMDSRQPDVLNFTMPEGRAMAVSQRGGDNIRGDSDRYAAADRQGGIPIKKSFHYTSLREKTKKWSRGSSWNSGSRRRISCKDLGHGDCEGWLWKKNDGKGYFTQKWRKYWFILKESSLYWYSNPDDEKAEGFISLPEFRIDRASECRRKYAFKACHPKIKSFYFATDCLEEMNHWMNRLGLAAIGYSPDEKDIQPREDYWSESDHDDAESSLTMRLEGAMALNDVSVSHRPSSGTSSSPYPESKHLSNPYLEPPHLSTAFLERKHHASQFPEIKHHASPYLEPPRGPSPFPEAKRGPSPFLESKRGPSPFLEPKRSAGPFLEHTHGANPFLDPTLGTNPFLEIKRGACAFPETQRGASALPEPKRGASMFLDLQRGVSPFPDSKRGASRFPEPQRGASLFPEHGAHPYLESKHGASPFRETTHHGTSPFPEIQRGASPFMESKPGASPYLESKHGASPFLESKRGASPYLESKRGASPFLDTKRGASPYLESKHSPGFCLESKHGRHFSSESTYSYSSTEEARQEATGSRESSSHRRLHGERRSWQDLIETPLTSSGLHFLQTGPIEDDYVFGLTLLSPEKRRQATLPAQKYNISDQEGPFPLIPYQQDHGSHARPQKQRSQSLPRNRDVRSKGQIKASELTEIEEDQFLIKKQNSFDEEGKFDASGSS</sequence>
<dbReference type="GeneID" id="110193009"/>
<dbReference type="InterPro" id="IPR001660">
    <property type="entry name" value="SAM"/>
</dbReference>
<feature type="region of interest" description="Disordered" evidence="3">
    <location>
        <begin position="908"/>
        <end position="932"/>
    </location>
</feature>
<dbReference type="SUPFAM" id="SSF47769">
    <property type="entry name" value="SAM/Pointed domain"/>
    <property type="match status" value="1"/>
</dbReference>
<dbReference type="InterPro" id="IPR001849">
    <property type="entry name" value="PH_domain"/>
</dbReference>
<dbReference type="InterPro" id="IPR013761">
    <property type="entry name" value="SAM/pointed_sf"/>
</dbReference>
<dbReference type="InterPro" id="IPR036034">
    <property type="entry name" value="PDZ_sf"/>
</dbReference>
<keyword evidence="8" id="KW-1185">Reference proteome</keyword>
<feature type="region of interest" description="Disordered" evidence="3">
    <location>
        <begin position="1115"/>
        <end position="1165"/>
    </location>
</feature>
<feature type="compositionally biased region" description="Low complexity" evidence="3">
    <location>
        <begin position="752"/>
        <end position="767"/>
    </location>
</feature>
<dbReference type="Pfam" id="PF10534">
    <property type="entry name" value="CRIC_ras_sig"/>
    <property type="match status" value="1"/>
</dbReference>
<dbReference type="Pfam" id="PF00536">
    <property type="entry name" value="SAM_1"/>
    <property type="match status" value="1"/>
</dbReference>
<dbReference type="InterPro" id="IPR051566">
    <property type="entry name" value="CNKSR"/>
</dbReference>
<keyword evidence="2" id="KW-0597">Phosphoprotein</keyword>
<accession>A0A6P5IGC3</accession>
<reference evidence="9" key="1">
    <citation type="submission" date="2025-08" db="UniProtKB">
        <authorList>
            <consortium name="RefSeq"/>
        </authorList>
    </citation>
    <scope>IDENTIFICATION</scope>
    <source>
        <tissue evidence="9">Spleen</tissue>
    </source>
</reference>
<dbReference type="InterPro" id="IPR011993">
    <property type="entry name" value="PH-like_dom_sf"/>
</dbReference>
<evidence type="ECO:0000259" key="6">
    <source>
        <dbReference type="PROSITE" id="PS50106"/>
    </source>
</evidence>
<feature type="compositionally biased region" description="Pro residues" evidence="3">
    <location>
        <begin position="807"/>
        <end position="816"/>
    </location>
</feature>
<evidence type="ECO:0000256" key="2">
    <source>
        <dbReference type="ARBA" id="ARBA00022553"/>
    </source>
</evidence>
<dbReference type="PROSITE" id="PS51290">
    <property type="entry name" value="CRIC"/>
    <property type="match status" value="1"/>
</dbReference>
<dbReference type="Gene3D" id="2.30.42.10">
    <property type="match status" value="1"/>
</dbReference>
<evidence type="ECO:0000256" key="3">
    <source>
        <dbReference type="SAM" id="MobiDB-lite"/>
    </source>
</evidence>
<feature type="compositionally biased region" description="Basic and acidic residues" evidence="3">
    <location>
        <begin position="357"/>
        <end position="367"/>
    </location>
</feature>
<feature type="domain" description="PDZ" evidence="6">
    <location>
        <begin position="236"/>
        <end position="295"/>
    </location>
</feature>
<dbReference type="PROSITE" id="PS50105">
    <property type="entry name" value="SAM_DOMAIN"/>
    <property type="match status" value="1"/>
</dbReference>
<feature type="domain" description="CRIC" evidence="7">
    <location>
        <begin position="84"/>
        <end position="178"/>
    </location>
</feature>
<feature type="domain" description="SAM" evidence="5">
    <location>
        <begin position="11"/>
        <end position="76"/>
    </location>
</feature>
<dbReference type="SMART" id="SM00454">
    <property type="entry name" value="SAM"/>
    <property type="match status" value="1"/>
</dbReference>
<dbReference type="InterPro" id="IPR001478">
    <property type="entry name" value="PDZ"/>
</dbReference>
<dbReference type="Pfam" id="PF06663">
    <property type="entry name" value="CNK2_3_dom"/>
    <property type="match status" value="1"/>
</dbReference>
<dbReference type="InterPro" id="IPR010599">
    <property type="entry name" value="CNK2/3_dom"/>
</dbReference>
<dbReference type="GO" id="GO:0005737">
    <property type="term" value="C:cytoplasm"/>
    <property type="evidence" value="ECO:0007669"/>
    <property type="project" value="InterPro"/>
</dbReference>
<feature type="compositionally biased region" description="Basic and acidic residues" evidence="3">
    <location>
        <begin position="485"/>
        <end position="499"/>
    </location>
</feature>
<evidence type="ECO:0000313" key="9">
    <source>
        <dbReference type="RefSeq" id="XP_020820183.1"/>
    </source>
</evidence>